<dbReference type="PROSITE" id="PS50848">
    <property type="entry name" value="START"/>
    <property type="match status" value="1"/>
</dbReference>
<dbReference type="PANTHER" id="PTHR19308">
    <property type="entry name" value="PHOSPHATIDYLCHOLINE TRANSFER PROTEIN"/>
    <property type="match status" value="1"/>
</dbReference>
<dbReference type="InterPro" id="IPR051213">
    <property type="entry name" value="START_lipid_transfer"/>
</dbReference>
<dbReference type="Gene3D" id="3.30.530.20">
    <property type="match status" value="1"/>
</dbReference>
<evidence type="ECO:0000256" key="2">
    <source>
        <dbReference type="ARBA" id="ARBA00022448"/>
    </source>
</evidence>
<evidence type="ECO:0000256" key="10">
    <source>
        <dbReference type="ARBA" id="ARBA00077188"/>
    </source>
</evidence>
<keyword evidence="3" id="KW-0963">Cytoplasm</keyword>
<keyword evidence="15" id="KW-1185">Reference proteome</keyword>
<reference evidence="14" key="1">
    <citation type="submission" date="2022-01" db="EMBL/GenBank/DDBJ databases">
        <title>Genome Sequence Resource for Two Populations of Ditylenchus destructor, the Migratory Endoparasitic Phytonematode.</title>
        <authorList>
            <person name="Zhang H."/>
            <person name="Lin R."/>
            <person name="Xie B."/>
        </authorList>
    </citation>
    <scope>NUCLEOTIDE SEQUENCE</scope>
    <source>
        <strain evidence="14">BazhouSP</strain>
    </source>
</reference>
<feature type="compositionally biased region" description="Acidic residues" evidence="12">
    <location>
        <begin position="290"/>
        <end position="301"/>
    </location>
</feature>
<dbReference type="Pfam" id="PF01852">
    <property type="entry name" value="START"/>
    <property type="match status" value="1"/>
</dbReference>
<evidence type="ECO:0000256" key="3">
    <source>
        <dbReference type="ARBA" id="ARBA00022490"/>
    </source>
</evidence>
<evidence type="ECO:0000256" key="1">
    <source>
        <dbReference type="ARBA" id="ARBA00004496"/>
    </source>
</evidence>
<dbReference type="GO" id="GO:0008289">
    <property type="term" value="F:lipid binding"/>
    <property type="evidence" value="ECO:0007669"/>
    <property type="project" value="UniProtKB-KW"/>
</dbReference>
<evidence type="ECO:0000256" key="5">
    <source>
        <dbReference type="ARBA" id="ARBA00022990"/>
    </source>
</evidence>
<gene>
    <name evidence="14" type="ORF">DdX_02321</name>
</gene>
<keyword evidence="2" id="KW-0813">Transport</keyword>
<feature type="domain" description="START" evidence="13">
    <location>
        <begin position="79"/>
        <end position="269"/>
    </location>
</feature>
<dbReference type="SUPFAM" id="SSF55961">
    <property type="entry name" value="Bet v1-like"/>
    <property type="match status" value="1"/>
</dbReference>
<accession>A0AAD4NCB0</accession>
<evidence type="ECO:0000256" key="7">
    <source>
        <dbReference type="ARBA" id="ARBA00023121"/>
    </source>
</evidence>
<organism evidence="14 15">
    <name type="scientific">Ditylenchus destructor</name>
    <dbReference type="NCBI Taxonomy" id="166010"/>
    <lineage>
        <taxon>Eukaryota</taxon>
        <taxon>Metazoa</taxon>
        <taxon>Ecdysozoa</taxon>
        <taxon>Nematoda</taxon>
        <taxon>Chromadorea</taxon>
        <taxon>Rhabditida</taxon>
        <taxon>Tylenchina</taxon>
        <taxon>Tylenchomorpha</taxon>
        <taxon>Sphaerularioidea</taxon>
        <taxon>Anguinidae</taxon>
        <taxon>Anguininae</taxon>
        <taxon>Ditylenchus</taxon>
    </lineage>
</organism>
<evidence type="ECO:0000256" key="11">
    <source>
        <dbReference type="ARBA" id="ARBA00079049"/>
    </source>
</evidence>
<keyword evidence="5" id="KW-0007">Acetylation</keyword>
<dbReference type="InterPro" id="IPR002913">
    <property type="entry name" value="START_lipid-bd_dom"/>
</dbReference>
<evidence type="ECO:0000256" key="4">
    <source>
        <dbReference type="ARBA" id="ARBA00022553"/>
    </source>
</evidence>
<sequence>MYRRIASNFLVFSLRKWRFQKYAVQIARNFHRYNNSFTRRPQHLFLAMASVGFSFHRFGITDEELNSSLSENTSYSDTNEKWERIYKDANIQVFRRVVPELGGIYEYRCVGTYDDISANSFVQAQMDDKYRCQWDENIIILETIEEDEATDSQVVQWLAKYPYPLNPRLYIFVRRKIYDERNQRITVVSKALTSLKYPDDGKNIRVTNYASKLVVKARTSLEEPGLDYVLIYHDDPKTSIPSIAQTWIMKYGGPEFLKKIYSAAKVLEARWIAEKEVRNKESIAINEEQTSSEEDDQKSDS</sequence>
<comment type="subunit">
    <text evidence="8">Interacts with ACOT13/THEM2.</text>
</comment>
<comment type="caution">
    <text evidence="14">The sequence shown here is derived from an EMBL/GenBank/DDBJ whole genome shotgun (WGS) entry which is preliminary data.</text>
</comment>
<dbReference type="FunFam" id="3.30.530.20:FF:000017">
    <property type="entry name" value="Phosphatidylcholine transfer protein, putative"/>
    <property type="match status" value="1"/>
</dbReference>
<dbReference type="SMART" id="SM00234">
    <property type="entry name" value="START"/>
    <property type="match status" value="1"/>
</dbReference>
<keyword evidence="7" id="KW-0446">Lipid-binding</keyword>
<evidence type="ECO:0000259" key="13">
    <source>
        <dbReference type="PROSITE" id="PS50848"/>
    </source>
</evidence>
<evidence type="ECO:0000313" key="15">
    <source>
        <dbReference type="Proteomes" id="UP001201812"/>
    </source>
</evidence>
<evidence type="ECO:0000256" key="8">
    <source>
        <dbReference type="ARBA" id="ARBA00063535"/>
    </source>
</evidence>
<dbReference type="AlphaFoldDB" id="A0AAD4NCB0"/>
<proteinExistence type="predicted"/>
<evidence type="ECO:0000256" key="12">
    <source>
        <dbReference type="SAM" id="MobiDB-lite"/>
    </source>
</evidence>
<name>A0AAD4NCB0_9BILA</name>
<dbReference type="PANTHER" id="PTHR19308:SF8">
    <property type="entry name" value="STAR-RELATED LIPID TRANSFER PROTEIN 7, MITOCHONDRIAL"/>
    <property type="match status" value="1"/>
</dbReference>
<protein>
    <recommendedName>
        <fullName evidence="9">Phosphatidylcholine transfer protein</fullName>
    </recommendedName>
    <alternativeName>
        <fullName evidence="11">START domain-containing protein 2</fullName>
    </alternativeName>
    <alternativeName>
        <fullName evidence="10">StAR-related lipid transfer protein 2</fullName>
    </alternativeName>
</protein>
<keyword evidence="6" id="KW-0445">Lipid transport</keyword>
<dbReference type="InterPro" id="IPR023393">
    <property type="entry name" value="START-like_dom_sf"/>
</dbReference>
<evidence type="ECO:0000256" key="9">
    <source>
        <dbReference type="ARBA" id="ARBA00069061"/>
    </source>
</evidence>
<evidence type="ECO:0000313" key="14">
    <source>
        <dbReference type="EMBL" id="KAI1725648.1"/>
    </source>
</evidence>
<keyword evidence="4" id="KW-0597">Phosphoprotein</keyword>
<dbReference type="EMBL" id="JAKKPZ010000002">
    <property type="protein sequence ID" value="KAI1725648.1"/>
    <property type="molecule type" value="Genomic_DNA"/>
</dbReference>
<dbReference type="GO" id="GO:0006869">
    <property type="term" value="P:lipid transport"/>
    <property type="evidence" value="ECO:0007669"/>
    <property type="project" value="UniProtKB-KW"/>
</dbReference>
<dbReference type="GO" id="GO:0005829">
    <property type="term" value="C:cytosol"/>
    <property type="evidence" value="ECO:0007669"/>
    <property type="project" value="UniProtKB-ARBA"/>
</dbReference>
<comment type="subcellular location">
    <subcellularLocation>
        <location evidence="1">Cytoplasm</location>
    </subcellularLocation>
</comment>
<dbReference type="Proteomes" id="UP001201812">
    <property type="component" value="Unassembled WGS sequence"/>
</dbReference>
<feature type="region of interest" description="Disordered" evidence="12">
    <location>
        <begin position="282"/>
        <end position="301"/>
    </location>
</feature>
<evidence type="ECO:0000256" key="6">
    <source>
        <dbReference type="ARBA" id="ARBA00023055"/>
    </source>
</evidence>